<reference evidence="1" key="1">
    <citation type="journal article" date="2014" name="Int. J. Syst. Evol. Microbiol.">
        <title>Complete genome sequence of Corynebacterium casei LMG S-19264T (=DSM 44701T), isolated from a smear-ripened cheese.</title>
        <authorList>
            <consortium name="US DOE Joint Genome Institute (JGI-PGF)"/>
            <person name="Walter F."/>
            <person name="Albersmeier A."/>
            <person name="Kalinowski J."/>
            <person name="Ruckert C."/>
        </authorList>
    </citation>
    <scope>NUCLEOTIDE SEQUENCE</scope>
    <source>
        <strain evidence="1">CGMCC 1.15958</strain>
    </source>
</reference>
<dbReference type="AlphaFoldDB" id="A0A916YH19"/>
<protein>
    <recommendedName>
        <fullName evidence="3">Immunity protein 10</fullName>
    </recommendedName>
</protein>
<proteinExistence type="predicted"/>
<name>A0A916YH19_9BACT</name>
<sequence>MKFSASAVNISKDENDILMIGFLEDENYDNYVVIQFSNDFEEQDKSFNWSKYYLELSKLGGCYSCIDTIILTKKHFEISLNDYGKKVLNYDKISISYDISLEEFTKLQKYINIIFKDEEKIVLKSL</sequence>
<evidence type="ECO:0000313" key="2">
    <source>
        <dbReference type="Proteomes" id="UP000609064"/>
    </source>
</evidence>
<gene>
    <name evidence="1" type="ORF">GCM10011514_05290</name>
</gene>
<dbReference type="Pfam" id="PF15588">
    <property type="entry name" value="Imm10"/>
    <property type="match status" value="1"/>
</dbReference>
<evidence type="ECO:0008006" key="3">
    <source>
        <dbReference type="Google" id="ProtNLM"/>
    </source>
</evidence>
<keyword evidence="2" id="KW-1185">Reference proteome</keyword>
<accession>A0A916YH19</accession>
<organism evidence="1 2">
    <name type="scientific">Emticicia aquatilis</name>
    <dbReference type="NCBI Taxonomy" id="1537369"/>
    <lineage>
        <taxon>Bacteria</taxon>
        <taxon>Pseudomonadati</taxon>
        <taxon>Bacteroidota</taxon>
        <taxon>Cytophagia</taxon>
        <taxon>Cytophagales</taxon>
        <taxon>Leadbetterellaceae</taxon>
        <taxon>Emticicia</taxon>
    </lineage>
</organism>
<reference evidence="1" key="2">
    <citation type="submission" date="2020-09" db="EMBL/GenBank/DDBJ databases">
        <authorList>
            <person name="Sun Q."/>
            <person name="Zhou Y."/>
        </authorList>
    </citation>
    <scope>NUCLEOTIDE SEQUENCE</scope>
    <source>
        <strain evidence="1">CGMCC 1.15958</strain>
    </source>
</reference>
<comment type="caution">
    <text evidence="1">The sequence shown here is derived from an EMBL/GenBank/DDBJ whole genome shotgun (WGS) entry which is preliminary data.</text>
</comment>
<dbReference type="Proteomes" id="UP000609064">
    <property type="component" value="Unassembled WGS sequence"/>
</dbReference>
<dbReference type="InterPro" id="IPR028962">
    <property type="entry name" value="Imm10"/>
</dbReference>
<dbReference type="RefSeq" id="WP_188764375.1">
    <property type="nucleotide sequence ID" value="NZ_BMKK01000001.1"/>
</dbReference>
<dbReference type="EMBL" id="BMKK01000001">
    <property type="protein sequence ID" value="GGD44296.1"/>
    <property type="molecule type" value="Genomic_DNA"/>
</dbReference>
<evidence type="ECO:0000313" key="1">
    <source>
        <dbReference type="EMBL" id="GGD44296.1"/>
    </source>
</evidence>